<protein>
    <recommendedName>
        <fullName evidence="3">Lipoprotein</fullName>
    </recommendedName>
</protein>
<evidence type="ECO:0008006" key="3">
    <source>
        <dbReference type="Google" id="ProtNLM"/>
    </source>
</evidence>
<evidence type="ECO:0000313" key="2">
    <source>
        <dbReference type="Proteomes" id="UP000196086"/>
    </source>
</evidence>
<organism evidence="1 2">
    <name type="scientific">Acetobacter cibinongensis</name>
    <dbReference type="NCBI Taxonomy" id="146475"/>
    <lineage>
        <taxon>Bacteria</taxon>
        <taxon>Pseudomonadati</taxon>
        <taxon>Pseudomonadota</taxon>
        <taxon>Alphaproteobacteria</taxon>
        <taxon>Acetobacterales</taxon>
        <taxon>Acetobacteraceae</taxon>
        <taxon>Acetobacter</taxon>
    </lineage>
</organism>
<dbReference type="EMBL" id="JOMQ01000044">
    <property type="protein sequence ID" value="OUJ01533.1"/>
    <property type="molecule type" value="Genomic_DNA"/>
</dbReference>
<gene>
    <name evidence="1" type="ORF">HK14_08845</name>
</gene>
<dbReference type="PROSITE" id="PS51257">
    <property type="entry name" value="PROKAR_LIPOPROTEIN"/>
    <property type="match status" value="1"/>
</dbReference>
<comment type="caution">
    <text evidence="1">The sequence shown here is derived from an EMBL/GenBank/DDBJ whole genome shotgun (WGS) entry which is preliminary data.</text>
</comment>
<reference evidence="1 2" key="1">
    <citation type="submission" date="2014-06" db="EMBL/GenBank/DDBJ databases">
        <authorList>
            <person name="Ju J."/>
            <person name="Zhang J."/>
        </authorList>
    </citation>
    <scope>NUCLEOTIDE SEQUENCE [LARGE SCALE GENOMIC DNA]</scope>
    <source>
        <strain evidence="1 2">DsW_47</strain>
    </source>
</reference>
<dbReference type="Proteomes" id="UP000196086">
    <property type="component" value="Unassembled WGS sequence"/>
</dbReference>
<proteinExistence type="predicted"/>
<dbReference type="AlphaFoldDB" id="A0A1Z5YTD3"/>
<name>A0A1Z5YTD3_9PROT</name>
<sequence>MLVPRSIRFLIALTALAVVAPLLSGCDSVRYKTICPTLVTYSLAEQTQLARELAASPQATMTHRVVGDYVGLRDQVRVCQENGK</sequence>
<evidence type="ECO:0000313" key="1">
    <source>
        <dbReference type="EMBL" id="OUJ01533.1"/>
    </source>
</evidence>
<accession>A0A1Z5YTD3</accession>